<dbReference type="SMART" id="SM00448">
    <property type="entry name" value="REC"/>
    <property type="match status" value="1"/>
</dbReference>
<evidence type="ECO:0000256" key="3">
    <source>
        <dbReference type="PROSITE-ProRule" id="PRU00169"/>
    </source>
</evidence>
<dbReference type="Gene3D" id="3.40.50.2300">
    <property type="match status" value="1"/>
</dbReference>
<dbReference type="PANTHER" id="PTHR44591">
    <property type="entry name" value="STRESS RESPONSE REGULATOR PROTEIN 1"/>
    <property type="match status" value="1"/>
</dbReference>
<reference evidence="5" key="2">
    <citation type="journal article" date="2023" name="Biology">
        <title>Prokaryotic Life Associated with Coal-Fire Gas Vents Revealed by Metagenomics.</title>
        <authorList>
            <person name="Kadnikov V.V."/>
            <person name="Mardanov A.V."/>
            <person name="Beletsky A.V."/>
            <person name="Karnachuk O.V."/>
            <person name="Ravin N.V."/>
        </authorList>
    </citation>
    <scope>NUCLEOTIDE SEQUENCE</scope>
    <source>
        <strain evidence="5">Bu02</strain>
    </source>
</reference>
<dbReference type="EMBL" id="CP062796">
    <property type="protein sequence ID" value="QUL97646.1"/>
    <property type="molecule type" value="Genomic_DNA"/>
</dbReference>
<feature type="modified residue" description="4-aspartylphosphate" evidence="3">
    <location>
        <position position="52"/>
    </location>
</feature>
<dbReference type="Pfam" id="PF00072">
    <property type="entry name" value="Response_reg"/>
    <property type="match status" value="1"/>
</dbReference>
<name>A0AAT9L9C7_9FIRM</name>
<proteinExistence type="predicted"/>
<evidence type="ECO:0000256" key="1">
    <source>
        <dbReference type="ARBA" id="ARBA00022553"/>
    </source>
</evidence>
<dbReference type="SUPFAM" id="SSF52172">
    <property type="entry name" value="CheY-like"/>
    <property type="match status" value="1"/>
</dbReference>
<dbReference type="AlphaFoldDB" id="A0AAT9L9C7"/>
<reference evidence="5" key="1">
    <citation type="submission" date="2020-10" db="EMBL/GenBank/DDBJ databases">
        <authorList>
            <person name="Kadnikov V."/>
            <person name="Beletsky A.V."/>
            <person name="Mardanov A.V."/>
            <person name="Karnachuk O.V."/>
            <person name="Ravin N.V."/>
        </authorList>
    </citation>
    <scope>NUCLEOTIDE SEQUENCE</scope>
    <source>
        <strain evidence="5">Bu02</strain>
    </source>
</reference>
<feature type="domain" description="Response regulatory" evidence="4">
    <location>
        <begin position="3"/>
        <end position="117"/>
    </location>
</feature>
<dbReference type="PROSITE" id="PS50110">
    <property type="entry name" value="RESPONSE_REGULATORY"/>
    <property type="match status" value="1"/>
</dbReference>
<dbReference type="InterPro" id="IPR011006">
    <property type="entry name" value="CheY-like_superfamily"/>
</dbReference>
<dbReference type="InterPro" id="IPR001789">
    <property type="entry name" value="Sig_transdc_resp-reg_receiver"/>
</dbReference>
<dbReference type="PANTHER" id="PTHR44591:SF14">
    <property type="entry name" value="PROTEIN PILG"/>
    <property type="match status" value="1"/>
</dbReference>
<sequence length="119" mass="13234">MPKVLVVDDAMFMRTKTSRILAEQGYEVVEASNGEEAIQKYVEEKPQVVLMDITMPVLDGIGALKGIKEKDPDARVIMVTALGQKSMVLEAIRAGARDFIVKPFQPEKLIEAVRKQCQT</sequence>
<dbReference type="InterPro" id="IPR050595">
    <property type="entry name" value="Bact_response_regulator"/>
</dbReference>
<keyword evidence="1 3" id="KW-0597">Phosphoprotein</keyword>
<evidence type="ECO:0000259" key="4">
    <source>
        <dbReference type="PROSITE" id="PS50110"/>
    </source>
</evidence>
<keyword evidence="2" id="KW-0902">Two-component regulatory system</keyword>
<gene>
    <name evidence="5" type="ORF">IMF26_05840</name>
</gene>
<dbReference type="KEGG" id="fcz:IMF26_05840"/>
<evidence type="ECO:0000313" key="5">
    <source>
        <dbReference type="EMBL" id="QUL97646.1"/>
    </source>
</evidence>
<accession>A0AAT9L9C7</accession>
<organism evidence="5">
    <name type="scientific">Candidatus Fermentithermobacillus carboniphilus</name>
    <dbReference type="NCBI Taxonomy" id="3085328"/>
    <lineage>
        <taxon>Bacteria</taxon>
        <taxon>Bacillati</taxon>
        <taxon>Bacillota</taxon>
        <taxon>Candidatus Fermentithermobacillia</taxon>
        <taxon>Candidatus Fermentithermobacillales</taxon>
        <taxon>Candidatus Fermentithermobacillaceae</taxon>
        <taxon>Candidatus Fermentithermobacillus</taxon>
    </lineage>
</organism>
<protein>
    <submittedName>
        <fullName evidence="5">Response regulator</fullName>
    </submittedName>
</protein>
<dbReference type="GO" id="GO:0000160">
    <property type="term" value="P:phosphorelay signal transduction system"/>
    <property type="evidence" value="ECO:0007669"/>
    <property type="project" value="UniProtKB-KW"/>
</dbReference>
<evidence type="ECO:0000256" key="2">
    <source>
        <dbReference type="ARBA" id="ARBA00023012"/>
    </source>
</evidence>